<dbReference type="InterPro" id="IPR050482">
    <property type="entry name" value="Sensor_HK_TwoCompSys"/>
</dbReference>
<dbReference type="InterPro" id="IPR011712">
    <property type="entry name" value="Sig_transdc_His_kin_sub3_dim/P"/>
</dbReference>
<evidence type="ECO:0000259" key="9">
    <source>
        <dbReference type="PROSITE" id="PS50112"/>
    </source>
</evidence>
<dbReference type="Proteomes" id="UP000501179">
    <property type="component" value="Chromosome"/>
</dbReference>
<keyword evidence="12" id="KW-1185">Reference proteome</keyword>
<keyword evidence="7" id="KW-0902">Two-component regulatory system</keyword>
<evidence type="ECO:0000256" key="5">
    <source>
        <dbReference type="ARBA" id="ARBA00022777"/>
    </source>
</evidence>
<keyword evidence="2" id="KW-1003">Cell membrane</keyword>
<dbReference type="InterPro" id="IPR003594">
    <property type="entry name" value="HATPase_dom"/>
</dbReference>
<comment type="subcellular location">
    <subcellularLocation>
        <location evidence="1">Cell membrane</location>
        <topology evidence="1">Multi-pass membrane protein</topology>
    </subcellularLocation>
</comment>
<evidence type="ECO:0000256" key="3">
    <source>
        <dbReference type="ARBA" id="ARBA00022679"/>
    </source>
</evidence>
<keyword evidence="5" id="KW-0418">Kinase</keyword>
<gene>
    <name evidence="11" type="ORF">HA039_02030</name>
</gene>
<evidence type="ECO:0000256" key="4">
    <source>
        <dbReference type="ARBA" id="ARBA00022692"/>
    </source>
</evidence>
<dbReference type="Gene3D" id="3.30.450.20">
    <property type="entry name" value="PAS domain"/>
    <property type="match status" value="1"/>
</dbReference>
<evidence type="ECO:0000313" key="12">
    <source>
        <dbReference type="Proteomes" id="UP000501179"/>
    </source>
</evidence>
<evidence type="ECO:0000256" key="2">
    <source>
        <dbReference type="ARBA" id="ARBA00022475"/>
    </source>
</evidence>
<dbReference type="Pfam" id="PF13426">
    <property type="entry name" value="PAS_9"/>
    <property type="match status" value="1"/>
</dbReference>
<dbReference type="EMBL" id="CP050177">
    <property type="protein sequence ID" value="QIQ06632.1"/>
    <property type="molecule type" value="Genomic_DNA"/>
</dbReference>
<dbReference type="PROSITE" id="PS50113">
    <property type="entry name" value="PAC"/>
    <property type="match status" value="1"/>
</dbReference>
<dbReference type="InterPro" id="IPR000700">
    <property type="entry name" value="PAS-assoc_C"/>
</dbReference>
<feature type="domain" description="PAC" evidence="10">
    <location>
        <begin position="58"/>
        <end position="110"/>
    </location>
</feature>
<dbReference type="PANTHER" id="PTHR24421:SF37">
    <property type="entry name" value="SENSOR HISTIDINE KINASE NARS"/>
    <property type="match status" value="1"/>
</dbReference>
<evidence type="ECO:0000313" key="11">
    <source>
        <dbReference type="EMBL" id="QIQ06632.1"/>
    </source>
</evidence>
<keyword evidence="6" id="KW-1133">Transmembrane helix</keyword>
<dbReference type="NCBIfam" id="TIGR00229">
    <property type="entry name" value="sensory_box"/>
    <property type="match status" value="1"/>
</dbReference>
<dbReference type="PANTHER" id="PTHR24421">
    <property type="entry name" value="NITRATE/NITRITE SENSOR PROTEIN NARX-RELATED"/>
    <property type="match status" value="1"/>
</dbReference>
<feature type="domain" description="PAS" evidence="9">
    <location>
        <begin position="1"/>
        <end position="56"/>
    </location>
</feature>
<dbReference type="GO" id="GO:0046983">
    <property type="term" value="F:protein dimerization activity"/>
    <property type="evidence" value="ECO:0007669"/>
    <property type="project" value="InterPro"/>
</dbReference>
<evidence type="ECO:0000256" key="8">
    <source>
        <dbReference type="ARBA" id="ARBA00023136"/>
    </source>
</evidence>
<dbReference type="InterPro" id="IPR036890">
    <property type="entry name" value="HATPase_C_sf"/>
</dbReference>
<dbReference type="SMART" id="SM00387">
    <property type="entry name" value="HATPase_c"/>
    <property type="match status" value="1"/>
</dbReference>
<dbReference type="GO" id="GO:0000155">
    <property type="term" value="F:phosphorelay sensor kinase activity"/>
    <property type="evidence" value="ECO:0007669"/>
    <property type="project" value="InterPro"/>
</dbReference>
<protein>
    <submittedName>
        <fullName evidence="11">PAS domain S-box protein</fullName>
    </submittedName>
</protein>
<organism evidence="11 12">
    <name type="scientific">Streptomyces liangshanensis</name>
    <dbReference type="NCBI Taxonomy" id="2717324"/>
    <lineage>
        <taxon>Bacteria</taxon>
        <taxon>Bacillati</taxon>
        <taxon>Actinomycetota</taxon>
        <taxon>Actinomycetes</taxon>
        <taxon>Kitasatosporales</taxon>
        <taxon>Streptomycetaceae</taxon>
        <taxon>Streptomyces</taxon>
    </lineage>
</organism>
<dbReference type="CDD" id="cd00130">
    <property type="entry name" value="PAS"/>
    <property type="match status" value="1"/>
</dbReference>
<dbReference type="Pfam" id="PF07730">
    <property type="entry name" value="HisKA_3"/>
    <property type="match status" value="1"/>
</dbReference>
<dbReference type="AlphaFoldDB" id="A0A6G9H7W3"/>
<dbReference type="CDD" id="cd16917">
    <property type="entry name" value="HATPase_UhpB-NarQ-NarX-like"/>
    <property type="match status" value="1"/>
</dbReference>
<keyword evidence="4" id="KW-0812">Transmembrane</keyword>
<evidence type="ECO:0000256" key="1">
    <source>
        <dbReference type="ARBA" id="ARBA00004651"/>
    </source>
</evidence>
<dbReference type="GO" id="GO:0005886">
    <property type="term" value="C:plasma membrane"/>
    <property type="evidence" value="ECO:0007669"/>
    <property type="project" value="UniProtKB-SubCell"/>
</dbReference>
<name>A0A6G9H7W3_9ACTN</name>
<proteinExistence type="predicted"/>
<evidence type="ECO:0000256" key="7">
    <source>
        <dbReference type="ARBA" id="ARBA00023012"/>
    </source>
</evidence>
<dbReference type="KEGG" id="slia:HA039_02030"/>
<dbReference type="SUPFAM" id="SSF55785">
    <property type="entry name" value="PYP-like sensor domain (PAS domain)"/>
    <property type="match status" value="1"/>
</dbReference>
<sequence>MLDPQGYVISWNAGAERIKGYSAAEIVGNHFSVFYPEEDKAAGKPGWELETAVADGRLEDEGWRIRKDGSRFWANVVITALWDDTGRLAGFGKVTRDMSERRAAQNALSERRRLFDHLVQAQETERRRIAWDVHDDSIQAMVAVGMRLQLLAERVPEPYAPELERLDLSVRGAIGRLRNLTFRLHPPGIDRSGLVEALSNHLTEVTRSWGMTPTFEHRLDREPGPETAVTIFRIVQEALLNVYKHAGARSVEVRVESSDGGIVTSVADDGNGEPMARDAGREHFGIVEMRERAETAGGWWSIRSRPGTGTTVEFWVPNPPPAVAAESAAPGPP</sequence>
<dbReference type="PROSITE" id="PS50112">
    <property type="entry name" value="PAS"/>
    <property type="match status" value="1"/>
</dbReference>
<dbReference type="Gene3D" id="1.20.5.1930">
    <property type="match status" value="1"/>
</dbReference>
<dbReference type="Pfam" id="PF02518">
    <property type="entry name" value="HATPase_c"/>
    <property type="match status" value="1"/>
</dbReference>
<keyword evidence="8" id="KW-0472">Membrane</keyword>
<dbReference type="InterPro" id="IPR000014">
    <property type="entry name" value="PAS"/>
</dbReference>
<evidence type="ECO:0000259" key="10">
    <source>
        <dbReference type="PROSITE" id="PS50113"/>
    </source>
</evidence>
<dbReference type="SUPFAM" id="SSF55874">
    <property type="entry name" value="ATPase domain of HSP90 chaperone/DNA topoisomerase II/histidine kinase"/>
    <property type="match status" value="1"/>
</dbReference>
<dbReference type="InterPro" id="IPR035965">
    <property type="entry name" value="PAS-like_dom_sf"/>
</dbReference>
<accession>A0A6G9H7W3</accession>
<evidence type="ECO:0000256" key="6">
    <source>
        <dbReference type="ARBA" id="ARBA00022989"/>
    </source>
</evidence>
<keyword evidence="3" id="KW-0808">Transferase</keyword>
<dbReference type="Gene3D" id="3.30.565.10">
    <property type="entry name" value="Histidine kinase-like ATPase, C-terminal domain"/>
    <property type="match status" value="1"/>
</dbReference>
<reference evidence="11 12" key="1">
    <citation type="submission" date="2020-03" db="EMBL/GenBank/DDBJ databases">
        <title>A novel species.</title>
        <authorList>
            <person name="Gao J."/>
        </authorList>
    </citation>
    <scope>NUCLEOTIDE SEQUENCE [LARGE SCALE GENOMIC DNA]</scope>
    <source>
        <strain evidence="11 12">QMT-12</strain>
    </source>
</reference>